<name>A0A6J8DGA6_MYTCO</name>
<dbReference type="EMBL" id="CACVKT020007320">
    <property type="protein sequence ID" value="CAC5407055.1"/>
    <property type="molecule type" value="Genomic_DNA"/>
</dbReference>
<dbReference type="SUPFAM" id="SSF52266">
    <property type="entry name" value="SGNH hydrolase"/>
    <property type="match status" value="1"/>
</dbReference>
<evidence type="ECO:0000313" key="4">
    <source>
        <dbReference type="Proteomes" id="UP000507470"/>
    </source>
</evidence>
<organism evidence="3 4">
    <name type="scientific">Mytilus coruscus</name>
    <name type="common">Sea mussel</name>
    <dbReference type="NCBI Taxonomy" id="42192"/>
    <lineage>
        <taxon>Eukaryota</taxon>
        <taxon>Metazoa</taxon>
        <taxon>Spiralia</taxon>
        <taxon>Lophotrochozoa</taxon>
        <taxon>Mollusca</taxon>
        <taxon>Bivalvia</taxon>
        <taxon>Autobranchia</taxon>
        <taxon>Pteriomorphia</taxon>
        <taxon>Mytilida</taxon>
        <taxon>Mytiloidea</taxon>
        <taxon>Mytilidae</taxon>
        <taxon>Mytilinae</taxon>
        <taxon>Mytilus</taxon>
    </lineage>
</organism>
<accession>A0A6J8DGA6</accession>
<sequence length="617" mass="70704">MATNGNEILKNIKIDTDMSKIDTEYPSNCLPTKLNKRSGKAKKCQFEAIDINMYEESAHMITFHTSINRIQPWIKALSLLYFENMGNQEDNVIKWSDVPERWSDRHDVANSLLIEVRDPSEYILKYNVTFFVTTGTIRVQGSNYFSFVEKDFPILIEIMKLLDTCDNDETSMKTIEDHELNEVVTHPTINDQVMTVSEKQTKTDTNNINEETSIVSQNLNPSKPNIDTNNNAADTPAQTEVNLSRLQQCFLDTICQSQLDHKSTDKDTLSKELQSVQQKIKTLQEEKDSLKSQLQIEKGNVMLLKCQYDDLNNHSRNLLEETRKELEKLVSSTNSELDFNANRLTIKNQELQTLHESEHNLRLQLDKAMDEILNLKSQISTSMDISGQRAETATSKSQYQTKEQVDQQLIWKPSVLLIGTSNIRGINENKLSSSIDVIKEICFTLDKTNEYILGYNPQTPPAVVVLQILTNDLKTKNSQNCACELFALISIIQEKWCETKCLISLATPRKDDMMHHTNGQIVNALIKKNFYGKHYTELEKVQLIEHNNMYYEGQANEELLQNDLYHLNDKGVSCLASNIKQAVHQILKVPLPPTRRPRSQSRNRRGRGRGRGRGDTK</sequence>
<reference evidence="3 4" key="1">
    <citation type="submission" date="2020-06" db="EMBL/GenBank/DDBJ databases">
        <authorList>
            <person name="Li R."/>
            <person name="Bekaert M."/>
        </authorList>
    </citation>
    <scope>NUCLEOTIDE SEQUENCE [LARGE SCALE GENOMIC DNA]</scope>
    <source>
        <strain evidence="4">wild</strain>
    </source>
</reference>
<keyword evidence="1" id="KW-0175">Coiled coil</keyword>
<evidence type="ECO:0000256" key="2">
    <source>
        <dbReference type="SAM" id="MobiDB-lite"/>
    </source>
</evidence>
<gene>
    <name evidence="3" type="ORF">MCOR_40567</name>
</gene>
<feature type="region of interest" description="Disordered" evidence="2">
    <location>
        <begin position="589"/>
        <end position="617"/>
    </location>
</feature>
<dbReference type="InterPro" id="IPR036514">
    <property type="entry name" value="SGNH_hydro_sf"/>
</dbReference>
<dbReference type="GO" id="GO:0004674">
    <property type="term" value="F:protein serine/threonine kinase activity"/>
    <property type="evidence" value="ECO:0007669"/>
    <property type="project" value="UniProtKB-EC"/>
</dbReference>
<dbReference type="OrthoDB" id="6066434at2759"/>
<proteinExistence type="predicted"/>
<keyword evidence="4" id="KW-1185">Reference proteome</keyword>
<dbReference type="Gene3D" id="3.40.50.1110">
    <property type="entry name" value="SGNH hydrolase"/>
    <property type="match status" value="1"/>
</dbReference>
<feature type="compositionally biased region" description="Basic residues" evidence="2">
    <location>
        <begin position="595"/>
        <end position="611"/>
    </location>
</feature>
<feature type="coiled-coil region" evidence="1">
    <location>
        <begin position="259"/>
        <end position="378"/>
    </location>
</feature>
<evidence type="ECO:0000256" key="1">
    <source>
        <dbReference type="SAM" id="Coils"/>
    </source>
</evidence>
<dbReference type="EC" id="2.7.11.1" evidence="3"/>
<dbReference type="AlphaFoldDB" id="A0A6J8DGA6"/>
<keyword evidence="3" id="KW-0808">Transferase</keyword>
<dbReference type="Proteomes" id="UP000507470">
    <property type="component" value="Unassembled WGS sequence"/>
</dbReference>
<protein>
    <submittedName>
        <fullName evidence="3">ROCK2</fullName>
        <ecNumber evidence="3">2.7.11.1</ecNumber>
    </submittedName>
</protein>
<evidence type="ECO:0000313" key="3">
    <source>
        <dbReference type="EMBL" id="CAC5407055.1"/>
    </source>
</evidence>